<accession>A0AAU8PKI7</accession>
<dbReference type="EMBL" id="CP002770">
    <property type="protein sequence ID" value="AEG16702.1"/>
    <property type="molecule type" value="Genomic_DNA"/>
</dbReference>
<dbReference type="InterPro" id="IPR054335">
    <property type="entry name" value="DuOB_dom"/>
</dbReference>
<dbReference type="KEGG" id="dku:Desku_3212"/>
<evidence type="ECO:0000313" key="2">
    <source>
        <dbReference type="EMBL" id="AEG16702.1"/>
    </source>
</evidence>
<gene>
    <name evidence="2" type="ordered locus">Desku_3212</name>
</gene>
<dbReference type="Proteomes" id="UP000009229">
    <property type="component" value="Chromosome"/>
</dbReference>
<feature type="domain" description="Dual OB-containing" evidence="1">
    <location>
        <begin position="5"/>
        <end position="225"/>
    </location>
</feature>
<dbReference type="RefSeq" id="WP_013824208.1">
    <property type="nucleotide sequence ID" value="NC_015573.1"/>
</dbReference>
<sequence length="236" mass="27080">MAVFKIICLANSIKWRGRCMAGLRMDGGGWVRPVSDDESSKGALFSHHYTLPEGTEVRPLDVVQINVVRPFPQPHQPENWLIGNKPLRLEKHILEEEILSILRSNIASGPDLLGNRADRISYDMFARSPASSSLVLIEPENAYWYITKDIRNRRQVRAVFHLSGQPYNLVVTDPYCHERLRNLPPGCYPFYEAPGLKQDDKILFTISLGEPFEWDNCCYKLVAGVIVLPRHWRNRL</sequence>
<proteinExistence type="predicted"/>
<reference evidence="3" key="1">
    <citation type="submission" date="2011-05" db="EMBL/GenBank/DDBJ databases">
        <title>Complete sequence of Desulfotomaculum kuznetsovii DSM 6115.</title>
        <authorList>
            <person name="Lucas S."/>
            <person name="Han J."/>
            <person name="Lapidus A."/>
            <person name="Cheng J.-F."/>
            <person name="Goodwin L."/>
            <person name="Pitluck S."/>
            <person name="Peters L."/>
            <person name="Mikhailova N."/>
            <person name="Lu M."/>
            <person name="Saunders E."/>
            <person name="Han C."/>
            <person name="Tapia R."/>
            <person name="Land M."/>
            <person name="Hauser L."/>
            <person name="Kyrpides N."/>
            <person name="Ivanova N."/>
            <person name="Pagani I."/>
            <person name="Nazina T."/>
            <person name="Ivanova A."/>
            <person name="Parshina S."/>
            <person name="Kuever J."/>
            <person name="Muyzer G."/>
            <person name="Plugge C."/>
            <person name="Stams A."/>
            <person name="Woyke T."/>
        </authorList>
    </citation>
    <scope>NUCLEOTIDE SEQUENCE [LARGE SCALE GENOMIC DNA]</scope>
    <source>
        <strain evidence="3">DSM 6115 / VKM B-1805 / 17</strain>
    </source>
</reference>
<dbReference type="Pfam" id="PF22557">
    <property type="entry name" value="DuOB"/>
    <property type="match status" value="1"/>
</dbReference>
<dbReference type="AlphaFoldDB" id="A0AAU8PKI7"/>
<name>A0AAU8PKI7_DESK7</name>
<evidence type="ECO:0000259" key="1">
    <source>
        <dbReference type="Pfam" id="PF22557"/>
    </source>
</evidence>
<organism evidence="2 3">
    <name type="scientific">Desulfofundulus kuznetsovii (strain DSM 6115 / VKM B-1805 / 17)</name>
    <name type="common">Desulfotomaculum kuznetsovii</name>
    <dbReference type="NCBI Taxonomy" id="760568"/>
    <lineage>
        <taxon>Bacteria</taxon>
        <taxon>Bacillati</taxon>
        <taxon>Bacillota</taxon>
        <taxon>Clostridia</taxon>
        <taxon>Eubacteriales</taxon>
        <taxon>Peptococcaceae</taxon>
        <taxon>Desulfofundulus</taxon>
    </lineage>
</organism>
<evidence type="ECO:0000313" key="3">
    <source>
        <dbReference type="Proteomes" id="UP000009229"/>
    </source>
</evidence>
<keyword evidence="3" id="KW-1185">Reference proteome</keyword>
<protein>
    <recommendedName>
        <fullName evidence="1">Dual OB-containing domain-containing protein</fullName>
    </recommendedName>
</protein>